<comment type="caution">
    <text evidence="3">The sequence shown here is derived from an EMBL/GenBank/DDBJ whole genome shotgun (WGS) entry which is preliminary data.</text>
</comment>
<accession>A0AAV7YD96</accession>
<dbReference type="EMBL" id="JANTQA010000063">
    <property type="protein sequence ID" value="KAJ3426920.1"/>
    <property type="molecule type" value="Genomic_DNA"/>
</dbReference>
<keyword evidence="6" id="KW-1185">Reference proteome</keyword>
<sequence length="367" mass="41913">MFSSQISTTICFVILFAFIKCDFPRYYPVNETLVGWNETCDPENNIFCIPNLWCNQENLCQRDNIGLECEHNDNCSYSLCVDSVCSAPLTNGYECSESDECLSGHCNGKYCIGVRAEDVSCDIDKPQNCLEGFFCNSNSKCQQTYLAGEECTNVDPEMSDYLFACEPGYICDYNGTQTCVRPYSVSKGDTCGSSYVCKRPYSCYKWKCSTTTEECYNSTLLCPESSWCNVTGSDSSECAFWGNTDVQDIDDEFIDCMIENECPFGVPPVENSCGYEKCFDIWQERECLYYESYTDYKMLYRVFNCDPTPPPDPSFSENDSEWELTFAIIGPCVFIFIASILGFFLYRNRSTRNVWEKDLSEEDNELL</sequence>
<feature type="transmembrane region" description="Helical" evidence="1">
    <location>
        <begin position="324"/>
        <end position="346"/>
    </location>
</feature>
<reference evidence="4" key="1">
    <citation type="submission" date="2022-08" db="EMBL/GenBank/DDBJ databases">
        <title>Novel sulfate-reducing endosymbionts in the free-living metamonad Anaeramoeba.</title>
        <authorList>
            <person name="Jerlstrom-Hultqvist J."/>
            <person name="Cepicka I."/>
            <person name="Gallot-Lavallee L."/>
            <person name="Salas-Leiva D."/>
            <person name="Curtis B.A."/>
            <person name="Zahonova K."/>
            <person name="Pipaliya S."/>
            <person name="Dacks J."/>
            <person name="Roger A.J."/>
        </authorList>
    </citation>
    <scope>NUCLEOTIDE SEQUENCE</scope>
    <source>
        <strain evidence="4">Schooner1</strain>
    </source>
</reference>
<protein>
    <submittedName>
        <fullName evidence="3">Dd-gdca protein</fullName>
    </submittedName>
</protein>
<reference evidence="3" key="2">
    <citation type="submission" date="2022-08" db="EMBL/GenBank/DDBJ databases">
        <title>Novel sulphate-reducing endosymbionts in the free-living metamonad Anaeramoeba.</title>
        <authorList>
            <person name="Jerlstrom-Hultqvist J."/>
            <person name="Cepicka I."/>
            <person name="Gallot-Lavallee L."/>
            <person name="Salas-Leiva D."/>
            <person name="Curtis B.A."/>
            <person name="Zahonova K."/>
            <person name="Pipaliya S."/>
            <person name="Dacks J."/>
            <person name="Roger A.J."/>
        </authorList>
    </citation>
    <scope>NUCLEOTIDE SEQUENCE</scope>
    <source>
        <strain evidence="3">Busselton2</strain>
    </source>
</reference>
<dbReference type="Proteomes" id="UP001150062">
    <property type="component" value="Unassembled WGS sequence"/>
</dbReference>
<evidence type="ECO:0000313" key="6">
    <source>
        <dbReference type="Proteomes" id="UP001150062"/>
    </source>
</evidence>
<evidence type="ECO:0000313" key="4">
    <source>
        <dbReference type="EMBL" id="KAJ6243193.1"/>
    </source>
</evidence>
<keyword evidence="1" id="KW-1133">Transmembrane helix</keyword>
<feature type="signal peptide" evidence="2">
    <location>
        <begin position="1"/>
        <end position="21"/>
    </location>
</feature>
<evidence type="ECO:0000256" key="1">
    <source>
        <dbReference type="SAM" id="Phobius"/>
    </source>
</evidence>
<dbReference type="EMBL" id="JAOAOG010000172">
    <property type="protein sequence ID" value="KAJ6243193.1"/>
    <property type="molecule type" value="Genomic_DNA"/>
</dbReference>
<feature type="chain" id="PRO_5043765010" evidence="2">
    <location>
        <begin position="22"/>
        <end position="367"/>
    </location>
</feature>
<proteinExistence type="predicted"/>
<dbReference type="AlphaFoldDB" id="A0AAV7YD96"/>
<gene>
    <name evidence="3" type="ORF">M0812_26492</name>
    <name evidence="4" type="ORF">M0813_22332</name>
</gene>
<keyword evidence="2" id="KW-0732">Signal</keyword>
<name>A0AAV7YD96_9EUKA</name>
<keyword evidence="1" id="KW-0472">Membrane</keyword>
<keyword evidence="1" id="KW-0812">Transmembrane</keyword>
<evidence type="ECO:0000313" key="3">
    <source>
        <dbReference type="EMBL" id="KAJ3426920.1"/>
    </source>
</evidence>
<evidence type="ECO:0000313" key="5">
    <source>
        <dbReference type="Proteomes" id="UP001146793"/>
    </source>
</evidence>
<evidence type="ECO:0000256" key="2">
    <source>
        <dbReference type="SAM" id="SignalP"/>
    </source>
</evidence>
<dbReference type="Proteomes" id="UP001146793">
    <property type="component" value="Unassembled WGS sequence"/>
</dbReference>
<organism evidence="3 5">
    <name type="scientific">Anaeramoeba flamelloides</name>
    <dbReference type="NCBI Taxonomy" id="1746091"/>
    <lineage>
        <taxon>Eukaryota</taxon>
        <taxon>Metamonada</taxon>
        <taxon>Anaeramoebidae</taxon>
        <taxon>Anaeramoeba</taxon>
    </lineage>
</organism>